<protein>
    <submittedName>
        <fullName evidence="2">Uncharacterized protein</fullName>
    </submittedName>
</protein>
<comment type="caution">
    <text evidence="2">The sequence shown here is derived from an EMBL/GenBank/DDBJ whole genome shotgun (WGS) entry which is preliminary data.</text>
</comment>
<dbReference type="EMBL" id="BRXU01000026">
    <property type="protein sequence ID" value="GLC59135.1"/>
    <property type="molecule type" value="Genomic_DNA"/>
</dbReference>
<feature type="signal peptide" evidence="1">
    <location>
        <begin position="1"/>
        <end position="30"/>
    </location>
</feature>
<organism evidence="2 3">
    <name type="scientific">Pleodorina starrii</name>
    <dbReference type="NCBI Taxonomy" id="330485"/>
    <lineage>
        <taxon>Eukaryota</taxon>
        <taxon>Viridiplantae</taxon>
        <taxon>Chlorophyta</taxon>
        <taxon>core chlorophytes</taxon>
        <taxon>Chlorophyceae</taxon>
        <taxon>CS clade</taxon>
        <taxon>Chlamydomonadales</taxon>
        <taxon>Volvocaceae</taxon>
        <taxon>Pleodorina</taxon>
    </lineage>
</organism>
<gene>
    <name evidence="2" type="primary">PLEST009697</name>
    <name evidence="2" type="ORF">PLESTB_001452100</name>
</gene>
<accession>A0A9W6BWG8</accession>
<keyword evidence="3" id="KW-1185">Reference proteome</keyword>
<reference evidence="2 3" key="1">
    <citation type="journal article" date="2023" name="Commun. Biol.">
        <title>Reorganization of the ancestral sex-determining regions during the evolution of trioecy in Pleodorina starrii.</title>
        <authorList>
            <person name="Takahashi K."/>
            <person name="Suzuki S."/>
            <person name="Kawai-Toyooka H."/>
            <person name="Yamamoto K."/>
            <person name="Hamaji T."/>
            <person name="Ootsuki R."/>
            <person name="Yamaguchi H."/>
            <person name="Kawachi M."/>
            <person name="Higashiyama T."/>
            <person name="Nozaki H."/>
        </authorList>
    </citation>
    <scope>NUCLEOTIDE SEQUENCE [LARGE SCALE GENOMIC DNA]</scope>
    <source>
        <strain evidence="2 3">NIES-4479</strain>
    </source>
</reference>
<evidence type="ECO:0000313" key="2">
    <source>
        <dbReference type="EMBL" id="GLC59135.1"/>
    </source>
</evidence>
<evidence type="ECO:0000256" key="1">
    <source>
        <dbReference type="SAM" id="SignalP"/>
    </source>
</evidence>
<keyword evidence="1" id="KW-0732">Signal</keyword>
<evidence type="ECO:0000313" key="3">
    <source>
        <dbReference type="Proteomes" id="UP001165080"/>
    </source>
</evidence>
<feature type="chain" id="PRO_5040927724" evidence="1">
    <location>
        <begin position="31"/>
        <end position="103"/>
    </location>
</feature>
<dbReference type="AlphaFoldDB" id="A0A9W6BWG8"/>
<name>A0A9W6BWG8_9CHLO</name>
<proteinExistence type="predicted"/>
<sequence length="103" mass="10819">MAGTPPLGAPACVRTLVLAAAVASLRIADGSPSYGLPAALLEHLSVTGWDPDRQRVGDVRRRSGLAYSRNEVSLWPMWALERFTIAAGPGGPISARVALELQA</sequence>
<dbReference type="Proteomes" id="UP001165080">
    <property type="component" value="Unassembled WGS sequence"/>
</dbReference>